<evidence type="ECO:0000256" key="1">
    <source>
        <dbReference type="ARBA" id="ARBA00022438"/>
    </source>
</evidence>
<dbReference type="PANTHER" id="PTHR43330">
    <property type="entry name" value="METHIONINE AMINOPEPTIDASE"/>
    <property type="match status" value="1"/>
</dbReference>
<evidence type="ECO:0000256" key="3">
    <source>
        <dbReference type="ARBA" id="ARBA00022723"/>
    </source>
</evidence>
<keyword evidence="1 6" id="KW-0031">Aminopeptidase</keyword>
<dbReference type="GO" id="GO:0046872">
    <property type="term" value="F:metal ion binding"/>
    <property type="evidence" value="ECO:0007669"/>
    <property type="project" value="UniProtKB-KW"/>
</dbReference>
<dbReference type="GO" id="GO:0006508">
    <property type="term" value="P:proteolysis"/>
    <property type="evidence" value="ECO:0007669"/>
    <property type="project" value="UniProtKB-KW"/>
</dbReference>
<keyword evidence="4 6" id="KW-0378">Hydrolase</keyword>
<dbReference type="PRINTS" id="PR00599">
    <property type="entry name" value="MAPEPTIDASE"/>
</dbReference>
<dbReference type="EC" id="3.4.11.18" evidence="6"/>
<dbReference type="NCBIfam" id="NF008970">
    <property type="entry name" value="PRK12318.1"/>
    <property type="match status" value="1"/>
</dbReference>
<dbReference type="AlphaFoldDB" id="A0A1W1DTU8"/>
<dbReference type="InterPro" id="IPR001714">
    <property type="entry name" value="Pept_M24_MAP"/>
</dbReference>
<protein>
    <submittedName>
        <fullName evidence="6">Methionine aminopeptidase</fullName>
        <ecNumber evidence="6">3.4.11.18</ecNumber>
    </submittedName>
</protein>
<sequence length="266" mass="29084">MAIEIKSADEIAKMRVAGRLAAEVLEMITPLVKSGVSTEELDKICHDYIVDVQGAVPAPLNYHGFPKSICTSINNVVCHGIPSEKKLKKGDIVNIDITVIKDGYHGDTSKMFIIGKSSVKAQRICRIAQECLYIGIKKVKPGIRLGEIGKAIGAHAIKNNCSIVRDYCGHGIGRLFHTEPQVVHYDDGNASISPILEAGMSFTIEPMVNLGKWEVATSQLDGWTVTTKDRSLSAQWEHTILVTESGCEILTLRDEEDKLSAKMTPL</sequence>
<dbReference type="Pfam" id="PF00557">
    <property type="entry name" value="Peptidase_M24"/>
    <property type="match status" value="1"/>
</dbReference>
<dbReference type="InterPro" id="IPR036005">
    <property type="entry name" value="Creatinase/aminopeptidase-like"/>
</dbReference>
<keyword evidence="2" id="KW-0645">Protease</keyword>
<proteinExistence type="inferred from homology"/>
<evidence type="ECO:0000256" key="2">
    <source>
        <dbReference type="ARBA" id="ARBA00022670"/>
    </source>
</evidence>
<dbReference type="InterPro" id="IPR000994">
    <property type="entry name" value="Pept_M24"/>
</dbReference>
<dbReference type="GO" id="GO:0005829">
    <property type="term" value="C:cytosol"/>
    <property type="evidence" value="ECO:0007669"/>
    <property type="project" value="TreeGrafter"/>
</dbReference>
<name>A0A1W1DTU8_9ZZZZ</name>
<gene>
    <name evidence="6" type="ORF">MNB_SUP05-SYMBIONT-4-122</name>
</gene>
<reference evidence="6" key="1">
    <citation type="submission" date="2016-10" db="EMBL/GenBank/DDBJ databases">
        <authorList>
            <person name="de Groot N.N."/>
        </authorList>
    </citation>
    <scope>NUCLEOTIDE SEQUENCE</scope>
</reference>
<dbReference type="PANTHER" id="PTHR43330:SF27">
    <property type="entry name" value="METHIONINE AMINOPEPTIDASE"/>
    <property type="match status" value="1"/>
</dbReference>
<feature type="domain" description="Peptidase M24" evidence="5">
    <location>
        <begin position="13"/>
        <end position="244"/>
    </location>
</feature>
<dbReference type="NCBIfam" id="TIGR00500">
    <property type="entry name" value="met_pdase_I"/>
    <property type="match status" value="1"/>
</dbReference>
<dbReference type="GO" id="GO:0004239">
    <property type="term" value="F:initiator methionyl aminopeptidase activity"/>
    <property type="evidence" value="ECO:0007669"/>
    <property type="project" value="UniProtKB-EC"/>
</dbReference>
<dbReference type="InterPro" id="IPR002467">
    <property type="entry name" value="Pept_M24A_MAP1"/>
</dbReference>
<dbReference type="SUPFAM" id="SSF55920">
    <property type="entry name" value="Creatinase/aminopeptidase"/>
    <property type="match status" value="1"/>
</dbReference>
<dbReference type="EMBL" id="FPHY01000003">
    <property type="protein sequence ID" value="SFV84946.1"/>
    <property type="molecule type" value="Genomic_DNA"/>
</dbReference>
<evidence type="ECO:0000313" key="6">
    <source>
        <dbReference type="EMBL" id="SFV84946.1"/>
    </source>
</evidence>
<dbReference type="HAMAP" id="MF_01974">
    <property type="entry name" value="MetAP_1"/>
    <property type="match status" value="1"/>
</dbReference>
<dbReference type="GO" id="GO:0070006">
    <property type="term" value="F:metalloaminopeptidase activity"/>
    <property type="evidence" value="ECO:0007669"/>
    <property type="project" value="InterPro"/>
</dbReference>
<dbReference type="CDD" id="cd01086">
    <property type="entry name" value="MetAP1"/>
    <property type="match status" value="1"/>
</dbReference>
<organism evidence="6">
    <name type="scientific">hydrothermal vent metagenome</name>
    <dbReference type="NCBI Taxonomy" id="652676"/>
    <lineage>
        <taxon>unclassified sequences</taxon>
        <taxon>metagenomes</taxon>
        <taxon>ecological metagenomes</taxon>
    </lineage>
</organism>
<evidence type="ECO:0000259" key="5">
    <source>
        <dbReference type="Pfam" id="PF00557"/>
    </source>
</evidence>
<dbReference type="Gene3D" id="3.90.230.10">
    <property type="entry name" value="Creatinase/methionine aminopeptidase superfamily"/>
    <property type="match status" value="1"/>
</dbReference>
<evidence type="ECO:0000256" key="4">
    <source>
        <dbReference type="ARBA" id="ARBA00022801"/>
    </source>
</evidence>
<accession>A0A1W1DTU8</accession>
<keyword evidence="3" id="KW-0479">Metal-binding</keyword>
<dbReference type="PROSITE" id="PS00680">
    <property type="entry name" value="MAP_1"/>
    <property type="match status" value="1"/>
</dbReference>